<name>A0ABS9EH05_9FLAO</name>
<reference evidence="1" key="1">
    <citation type="submission" date="2022-01" db="EMBL/GenBank/DDBJ databases">
        <title>Gillisia lutea sp. nov., isolated from marine plastic residues from the Malvarosa beach (Valencia, Spain).</title>
        <authorList>
            <person name="Vidal-Verdu A."/>
            <person name="Molina-Menor E."/>
            <person name="Satari L."/>
            <person name="Pascual J."/>
            <person name="Pereto J."/>
            <person name="Porcar M."/>
        </authorList>
    </citation>
    <scope>NUCLEOTIDE SEQUENCE</scope>
    <source>
        <strain evidence="1">M10.2A</strain>
    </source>
</reference>
<evidence type="ECO:0000313" key="2">
    <source>
        <dbReference type="Proteomes" id="UP001179363"/>
    </source>
</evidence>
<keyword evidence="2" id="KW-1185">Reference proteome</keyword>
<evidence type="ECO:0000313" key="1">
    <source>
        <dbReference type="EMBL" id="MCF4101424.1"/>
    </source>
</evidence>
<proteinExistence type="predicted"/>
<comment type="caution">
    <text evidence="1">The sequence shown here is derived from an EMBL/GenBank/DDBJ whole genome shotgun (WGS) entry which is preliminary data.</text>
</comment>
<sequence>MMNVLQNIKKYAWSLLLFVSIYQVKATEKDSISVFSKNHFIFEYYDCDVCGCGSSGGSMGYGTIGNANFVGVRYIHQEYRSKQGIYNNSPWIDENFNTLQAWARIPLSSKIQINAIVPYHFHERELIDGSQKIDGLGDISIIGFYKLITPQLDGLLPEQKTLFKHNLEVGAGLKLPTGEYHGENNQGSVNPSFQVGTGSWDVLLAGDYSVSYKNWGAGVMANYTFKTKNDEEYQFGDQFNYGLNVYRSYTTMKMQTFTPVIGIAGEIFGENESYGLGVQDTKGNVLFSRLGLESNFGKFSAGVNVMLPLVQDLNSGNVEVKSRLGIHFNFNI</sequence>
<gene>
    <name evidence="1" type="ORF">L1I30_07085</name>
</gene>
<protein>
    <submittedName>
        <fullName evidence="1">Transporter</fullName>
    </submittedName>
</protein>
<dbReference type="RefSeq" id="WP_236133570.1">
    <property type="nucleotide sequence ID" value="NZ_JAKGTH010000007.1"/>
</dbReference>
<organism evidence="1 2">
    <name type="scientific">Gillisia lutea</name>
    <dbReference type="NCBI Taxonomy" id="2909668"/>
    <lineage>
        <taxon>Bacteria</taxon>
        <taxon>Pseudomonadati</taxon>
        <taxon>Bacteroidota</taxon>
        <taxon>Flavobacteriia</taxon>
        <taxon>Flavobacteriales</taxon>
        <taxon>Flavobacteriaceae</taxon>
        <taxon>Gillisia</taxon>
    </lineage>
</organism>
<dbReference type="EMBL" id="JAKGTH010000007">
    <property type="protein sequence ID" value="MCF4101424.1"/>
    <property type="molecule type" value="Genomic_DNA"/>
</dbReference>
<dbReference type="Proteomes" id="UP001179363">
    <property type="component" value="Unassembled WGS sequence"/>
</dbReference>
<accession>A0ABS9EH05</accession>